<dbReference type="InterPro" id="IPR007052">
    <property type="entry name" value="CS_dom"/>
</dbReference>
<dbReference type="InterPro" id="IPR052004">
    <property type="entry name" value="Dynein_assembly_factor_4"/>
</dbReference>
<dbReference type="PROSITE" id="PS51203">
    <property type="entry name" value="CS"/>
    <property type="match status" value="1"/>
</dbReference>
<evidence type="ECO:0000259" key="3">
    <source>
        <dbReference type="PROSITE" id="PS51203"/>
    </source>
</evidence>
<comment type="caution">
    <text evidence="4">The sequence shown here is derived from an EMBL/GenBank/DDBJ whole genome shotgun (WGS) entry which is preliminary data.</text>
</comment>
<dbReference type="SUPFAM" id="SSF49764">
    <property type="entry name" value="HSP20-like chaperones"/>
    <property type="match status" value="1"/>
</dbReference>
<dbReference type="SMART" id="SM00028">
    <property type="entry name" value="TPR"/>
    <property type="match status" value="3"/>
</dbReference>
<keyword evidence="1" id="KW-0175">Coiled coil</keyword>
<dbReference type="GO" id="GO:0036159">
    <property type="term" value="P:inner dynein arm assembly"/>
    <property type="evidence" value="ECO:0007669"/>
    <property type="project" value="TreeGrafter"/>
</dbReference>
<dbReference type="Proteomes" id="UP001286313">
    <property type="component" value="Unassembled WGS sequence"/>
</dbReference>
<dbReference type="InterPro" id="IPR008978">
    <property type="entry name" value="HSP20-like_chaperone"/>
</dbReference>
<name>A0AAE1GFD1_PETCI</name>
<dbReference type="PANTHER" id="PTHR46492:SF1">
    <property type="entry name" value="DYNEIN AXONEMAL ASSEMBLY FACTOR 4"/>
    <property type="match status" value="1"/>
</dbReference>
<dbReference type="InterPro" id="IPR011990">
    <property type="entry name" value="TPR-like_helical_dom_sf"/>
</dbReference>
<dbReference type="SUPFAM" id="SSF48452">
    <property type="entry name" value="TPR-like"/>
    <property type="match status" value="1"/>
</dbReference>
<feature type="coiled-coil region" evidence="1">
    <location>
        <begin position="99"/>
        <end position="126"/>
    </location>
</feature>
<dbReference type="Pfam" id="PF04969">
    <property type="entry name" value="CS"/>
    <property type="match status" value="1"/>
</dbReference>
<dbReference type="Gene3D" id="1.25.40.10">
    <property type="entry name" value="Tetratricopeptide repeat domain"/>
    <property type="match status" value="1"/>
</dbReference>
<dbReference type="Gene3D" id="2.60.40.790">
    <property type="match status" value="1"/>
</dbReference>
<evidence type="ECO:0000313" key="5">
    <source>
        <dbReference type="Proteomes" id="UP001286313"/>
    </source>
</evidence>
<accession>A0AAE1GFD1</accession>
<proteinExistence type="predicted"/>
<dbReference type="EMBL" id="JAWQEG010000395">
    <property type="protein sequence ID" value="KAK3890746.1"/>
    <property type="molecule type" value="Genomic_DNA"/>
</dbReference>
<protein>
    <recommendedName>
        <fullName evidence="3">CS domain-containing protein</fullName>
    </recommendedName>
</protein>
<reference evidence="4" key="1">
    <citation type="submission" date="2023-10" db="EMBL/GenBank/DDBJ databases">
        <title>Genome assemblies of two species of porcelain crab, Petrolisthes cinctipes and Petrolisthes manimaculis (Anomura: Porcellanidae).</title>
        <authorList>
            <person name="Angst P."/>
        </authorList>
    </citation>
    <scope>NUCLEOTIDE SEQUENCE</scope>
    <source>
        <strain evidence="4">PB745_01</strain>
        <tissue evidence="4">Gill</tissue>
    </source>
</reference>
<feature type="compositionally biased region" description="Basic and acidic residues" evidence="2">
    <location>
        <begin position="270"/>
        <end position="304"/>
    </location>
</feature>
<dbReference type="AlphaFoldDB" id="A0AAE1GFD1"/>
<feature type="region of interest" description="Disordered" evidence="2">
    <location>
        <begin position="205"/>
        <end position="365"/>
    </location>
</feature>
<evidence type="ECO:0000256" key="2">
    <source>
        <dbReference type="SAM" id="MobiDB-lite"/>
    </source>
</evidence>
<organism evidence="4 5">
    <name type="scientific">Petrolisthes cinctipes</name>
    <name type="common">Flat porcelain crab</name>
    <dbReference type="NCBI Taxonomy" id="88211"/>
    <lineage>
        <taxon>Eukaryota</taxon>
        <taxon>Metazoa</taxon>
        <taxon>Ecdysozoa</taxon>
        <taxon>Arthropoda</taxon>
        <taxon>Crustacea</taxon>
        <taxon>Multicrustacea</taxon>
        <taxon>Malacostraca</taxon>
        <taxon>Eumalacostraca</taxon>
        <taxon>Eucarida</taxon>
        <taxon>Decapoda</taxon>
        <taxon>Pleocyemata</taxon>
        <taxon>Anomura</taxon>
        <taxon>Galatheoidea</taxon>
        <taxon>Porcellanidae</taxon>
        <taxon>Petrolisthes</taxon>
    </lineage>
</organism>
<dbReference type="PANTHER" id="PTHR46492">
    <property type="entry name" value="DYNEIN ASSEMBLY FACTOR 4, AXONEMAL"/>
    <property type="match status" value="1"/>
</dbReference>
<sequence>MPIHVSEYTWYQTAEKIILSLDLHHTSPKNVDIVATSSYLKVSFLPYIFEGFLSGCVDAEHSRAKAVGGRLEVDLVKEVVHTWPDVCVQLTPEEKWTRRQDARKEMEEQEMKREKKLKEERNQRERYAVSRQISTDDLIRDKQKQMIEEIKTDFLRQADRKNSQEEKTEEIVEDIKTVTEDGRVERKKEDELVIEGEGIRNCEVRGEQQQRRRWSSAGSEDRSPVVEQDYDGDGEDSMHYSSSENVNQLTGNHKVENINRKQKKIPSNRKAADKEKDGQGATSKLDKTEMKEGMRQRESQEKKKEGRKKKSLPPVRQHGSITIRHTPRVFPTPSRESTQEEEEQWLSKQSAIPSAPDKGDNSDTSKALEHFKKKAVFLFKSGDYRGCVNACTEALALAPMSSTFFSNRSAANLTLGNLHHAVNDCSKALELLMPSTPANLKSRLLSHVRRGTAFVRLGLVSEGLADYEAALALTPDDTSLQQDVARLKDLARGTDSEDESDSGCGDFPGGPSSN</sequence>
<feature type="region of interest" description="Disordered" evidence="2">
    <location>
        <begin position="491"/>
        <end position="514"/>
    </location>
</feature>
<evidence type="ECO:0000313" key="4">
    <source>
        <dbReference type="EMBL" id="KAK3890746.1"/>
    </source>
</evidence>
<feature type="domain" description="CS" evidence="3">
    <location>
        <begin position="3"/>
        <end position="87"/>
    </location>
</feature>
<gene>
    <name evidence="4" type="ORF">Pcinc_005320</name>
</gene>
<dbReference type="GO" id="GO:0036158">
    <property type="term" value="P:outer dynein arm assembly"/>
    <property type="evidence" value="ECO:0007669"/>
    <property type="project" value="TreeGrafter"/>
</dbReference>
<feature type="compositionally biased region" description="Polar residues" evidence="2">
    <location>
        <begin position="239"/>
        <end position="251"/>
    </location>
</feature>
<dbReference type="InterPro" id="IPR019734">
    <property type="entry name" value="TPR_rpt"/>
</dbReference>
<evidence type="ECO:0000256" key="1">
    <source>
        <dbReference type="SAM" id="Coils"/>
    </source>
</evidence>
<dbReference type="GO" id="GO:0003341">
    <property type="term" value="P:cilium movement"/>
    <property type="evidence" value="ECO:0007669"/>
    <property type="project" value="TreeGrafter"/>
</dbReference>
<keyword evidence="5" id="KW-1185">Reference proteome</keyword>